<dbReference type="PANTHER" id="PTHR22888:SF9">
    <property type="entry name" value="CYTOCHROME C OXIDASE SUBUNIT 2"/>
    <property type="match status" value="1"/>
</dbReference>
<dbReference type="InterPro" id="IPR045187">
    <property type="entry name" value="CcO_II"/>
</dbReference>
<dbReference type="PROSITE" id="PS00078">
    <property type="entry name" value="COX2"/>
    <property type="match status" value="1"/>
</dbReference>
<feature type="domain" description="Cytochrome oxidase subunit II transmembrane region profile" evidence="21">
    <location>
        <begin position="1"/>
        <end position="91"/>
    </location>
</feature>
<sequence>MSTWAQFGLQESNSPVMEELVFLLDFVHMVLFFILVFVASIMVSMMVNKFVNKNLLEMQMIEAIWTVIPAVILVQVALPSLLLLYMLDEAADSALTIKTLGHQWYWSYEYTDFWSMKMNSNLEFDAYMVPTDSLESGMFRLLDVDNRTVIPMQTHIRFLVSSADVLHSWAMPSLGVKLDAVPGRLNQTKFIAQRPGLFFGQCSEICGANHSFMPIVMEVVNTSSFINWIISNQE</sequence>
<keyword evidence="7 18" id="KW-0812">Transmembrane</keyword>
<evidence type="ECO:0000256" key="18">
    <source>
        <dbReference type="RuleBase" id="RU000457"/>
    </source>
</evidence>
<evidence type="ECO:0000256" key="6">
    <source>
        <dbReference type="ARBA" id="ARBA00022660"/>
    </source>
</evidence>
<evidence type="ECO:0000256" key="1">
    <source>
        <dbReference type="ARBA" id="ARBA00004448"/>
    </source>
</evidence>
<evidence type="ECO:0000259" key="21">
    <source>
        <dbReference type="PROSITE" id="PS50999"/>
    </source>
</evidence>
<comment type="cofactor">
    <cofactor evidence="18">
        <name>Cu cation</name>
        <dbReference type="ChEBI" id="CHEBI:23378"/>
    </cofactor>
    <text evidence="18">Binds a copper A center.</text>
</comment>
<keyword evidence="15 18" id="KW-0496">Mitochondrion</keyword>
<dbReference type="GO" id="GO:0016491">
    <property type="term" value="F:oxidoreductase activity"/>
    <property type="evidence" value="ECO:0007669"/>
    <property type="project" value="InterPro"/>
</dbReference>
<dbReference type="InterPro" id="IPR036257">
    <property type="entry name" value="Cyt_c_oxidase_su2_TM_sf"/>
</dbReference>
<keyword evidence="10" id="KW-0460">Magnesium</keyword>
<comment type="function">
    <text evidence="18">Component of the cytochrome c oxidase, the last enzyme in the mitochondrial electron transport chain which drives oxidative phosphorylation. The respiratory chain contains 3 multisubunit complexes succinate dehydrogenase (complex II, CII), ubiquinol-cytochrome c oxidoreductase (cytochrome b-c1 complex, complex III, CIII) and cytochrome c oxidase (complex IV, CIV), that cooperate to transfer electrons derived from NADH and succinate to molecular oxygen, creating an electrochemical gradient over the inner membrane that drives transmembrane transport and the ATP synthase. Cytochrome c oxidase is the component of the respiratory chain that catalyzes the reduction of oxygen to water. Electrons originating from reduced cytochrome c in the intermembrane space (IMS) are transferred via the dinuclear copper A center (CU(A)) of subunit 2 and heme A of subunit 1 to the active site in subunit 1, a binuclear center (BNC) formed by heme A3 and copper B (CU(B)). The BNC reduces molecular oxygen to 2 water molecules using 4 electrons from cytochrome c in the IMS and 4 protons from the mitochondrial matrix.</text>
</comment>
<dbReference type="GO" id="GO:0005743">
    <property type="term" value="C:mitochondrial inner membrane"/>
    <property type="evidence" value="ECO:0007669"/>
    <property type="project" value="UniProtKB-SubCell"/>
</dbReference>
<protein>
    <recommendedName>
        <fullName evidence="4 18">Cytochrome c oxidase subunit 2</fullName>
    </recommendedName>
</protein>
<dbReference type="InterPro" id="IPR034210">
    <property type="entry name" value="CcO_II_C"/>
</dbReference>
<dbReference type="SUPFAM" id="SSF49503">
    <property type="entry name" value="Cupredoxins"/>
    <property type="match status" value="1"/>
</dbReference>
<keyword evidence="6 18" id="KW-0679">Respiratory chain</keyword>
<proteinExistence type="evidence at transcript level"/>
<evidence type="ECO:0000256" key="3">
    <source>
        <dbReference type="ARBA" id="ARBA00011164"/>
    </source>
</evidence>
<dbReference type="PROSITE" id="PS50999">
    <property type="entry name" value="COX2_TM"/>
    <property type="match status" value="1"/>
</dbReference>
<dbReference type="InterPro" id="IPR011759">
    <property type="entry name" value="Cyt_c_oxidase_su2_TM_dom"/>
</dbReference>
<reference evidence="22" key="1">
    <citation type="submission" date="2012-08" db="EMBL/GenBank/DDBJ databases">
        <title>cDNA information of Pseudodiaptomus annandalei under Ni stress.</title>
        <authorList>
            <person name="Jiang J.-L."/>
            <person name="Mao M.-G."/>
            <person name="Wang G.-Z."/>
        </authorList>
    </citation>
    <scope>NUCLEOTIDE SEQUENCE</scope>
</reference>
<accession>V9P2U9</accession>
<keyword evidence="5 18" id="KW-0813">Transport</keyword>
<dbReference type="Pfam" id="PF00116">
    <property type="entry name" value="COX2"/>
    <property type="match status" value="1"/>
</dbReference>
<dbReference type="FunFam" id="2.60.40.420:FF:000001">
    <property type="entry name" value="Cytochrome c oxidase subunit 2"/>
    <property type="match status" value="1"/>
</dbReference>
<dbReference type="PRINTS" id="PR01166">
    <property type="entry name" value="CYCOXIDASEII"/>
</dbReference>
<evidence type="ECO:0000256" key="8">
    <source>
        <dbReference type="ARBA" id="ARBA00022723"/>
    </source>
</evidence>
<dbReference type="SUPFAM" id="SSF81464">
    <property type="entry name" value="Cytochrome c oxidase subunit II-like, transmembrane region"/>
    <property type="match status" value="1"/>
</dbReference>
<evidence type="ECO:0000256" key="11">
    <source>
        <dbReference type="ARBA" id="ARBA00022967"/>
    </source>
</evidence>
<evidence type="ECO:0000259" key="20">
    <source>
        <dbReference type="PROSITE" id="PS50857"/>
    </source>
</evidence>
<keyword evidence="8 18" id="KW-0479">Metal-binding</keyword>
<dbReference type="Gene3D" id="2.60.40.420">
    <property type="entry name" value="Cupredoxins - blue copper proteins"/>
    <property type="match status" value="1"/>
</dbReference>
<dbReference type="InterPro" id="IPR002429">
    <property type="entry name" value="CcO_II-like_C"/>
</dbReference>
<dbReference type="GO" id="GO:0004129">
    <property type="term" value="F:cytochrome-c oxidase activity"/>
    <property type="evidence" value="ECO:0007669"/>
    <property type="project" value="UniProtKB-EC"/>
</dbReference>
<dbReference type="CDD" id="cd13912">
    <property type="entry name" value="CcO_II_C"/>
    <property type="match status" value="1"/>
</dbReference>
<name>V9P2U9_9MAXI</name>
<dbReference type="EMBL" id="JX624119">
    <property type="protein sequence ID" value="AGT28479.1"/>
    <property type="molecule type" value="mRNA"/>
</dbReference>
<dbReference type="InterPro" id="IPR008972">
    <property type="entry name" value="Cupredoxin"/>
</dbReference>
<dbReference type="GO" id="GO:0042773">
    <property type="term" value="P:ATP synthesis coupled electron transport"/>
    <property type="evidence" value="ECO:0007669"/>
    <property type="project" value="TreeGrafter"/>
</dbReference>
<dbReference type="InterPro" id="IPR014222">
    <property type="entry name" value="Cyt_c_oxidase_su2"/>
</dbReference>
<keyword evidence="11" id="KW-1278">Translocase</keyword>
<feature type="domain" description="Cytochrome oxidase subunit II copper A binding" evidence="20">
    <location>
        <begin position="92"/>
        <end position="231"/>
    </location>
</feature>
<comment type="subcellular location">
    <subcellularLocation>
        <location evidence="1 18">Mitochondrion inner membrane</location>
        <topology evidence="1 18">Multi-pass membrane protein</topology>
    </subcellularLocation>
</comment>
<dbReference type="GO" id="GO:0005507">
    <property type="term" value="F:copper ion binding"/>
    <property type="evidence" value="ECO:0007669"/>
    <property type="project" value="InterPro"/>
</dbReference>
<evidence type="ECO:0000256" key="15">
    <source>
        <dbReference type="ARBA" id="ARBA00023128"/>
    </source>
</evidence>
<evidence type="ECO:0000256" key="9">
    <source>
        <dbReference type="ARBA" id="ARBA00022792"/>
    </source>
</evidence>
<geneLocation type="mitochondrion" evidence="22"/>
<dbReference type="NCBIfam" id="TIGR02866">
    <property type="entry name" value="CoxB"/>
    <property type="match status" value="1"/>
</dbReference>
<comment type="subunit">
    <text evidence="3">Component of the cytochrome c oxidase (complex IV, CIV), a multisubunit enzyme composed of a catalytic core of 3 subunits and several supernumerary subunits. The complex exists as a monomer or a dimer and forms supercomplexes (SCs) in the inner mitochondrial membrane with ubiquinol-cytochrome c oxidoreductase (cytochrome b-c1 complex, complex III, CIII).</text>
</comment>
<keyword evidence="14 18" id="KW-0186">Copper</keyword>
<evidence type="ECO:0000256" key="19">
    <source>
        <dbReference type="SAM" id="Phobius"/>
    </source>
</evidence>
<keyword evidence="12 18" id="KW-0249">Electron transport</keyword>
<comment type="catalytic activity">
    <reaction evidence="17">
        <text>4 Fe(II)-[cytochrome c] + O2 + 8 H(+)(in) = 4 Fe(III)-[cytochrome c] + 2 H2O + 4 H(+)(out)</text>
        <dbReference type="Rhea" id="RHEA:11436"/>
        <dbReference type="Rhea" id="RHEA-COMP:10350"/>
        <dbReference type="Rhea" id="RHEA-COMP:14399"/>
        <dbReference type="ChEBI" id="CHEBI:15377"/>
        <dbReference type="ChEBI" id="CHEBI:15378"/>
        <dbReference type="ChEBI" id="CHEBI:15379"/>
        <dbReference type="ChEBI" id="CHEBI:29033"/>
        <dbReference type="ChEBI" id="CHEBI:29034"/>
        <dbReference type="EC" id="7.1.1.9"/>
    </reaction>
    <physiologicalReaction direction="left-to-right" evidence="17">
        <dbReference type="Rhea" id="RHEA:11437"/>
    </physiologicalReaction>
</comment>
<evidence type="ECO:0000256" key="16">
    <source>
        <dbReference type="ARBA" id="ARBA00023136"/>
    </source>
</evidence>
<evidence type="ECO:0000313" key="22">
    <source>
        <dbReference type="EMBL" id="AGT28479.1"/>
    </source>
</evidence>
<evidence type="ECO:0000256" key="12">
    <source>
        <dbReference type="ARBA" id="ARBA00022982"/>
    </source>
</evidence>
<evidence type="ECO:0000256" key="14">
    <source>
        <dbReference type="ARBA" id="ARBA00023008"/>
    </source>
</evidence>
<evidence type="ECO:0000256" key="10">
    <source>
        <dbReference type="ARBA" id="ARBA00022842"/>
    </source>
</evidence>
<evidence type="ECO:0000256" key="4">
    <source>
        <dbReference type="ARBA" id="ARBA00015946"/>
    </source>
</evidence>
<evidence type="ECO:0000256" key="2">
    <source>
        <dbReference type="ARBA" id="ARBA00007866"/>
    </source>
</evidence>
<evidence type="ECO:0000256" key="17">
    <source>
        <dbReference type="ARBA" id="ARBA00049512"/>
    </source>
</evidence>
<comment type="similarity">
    <text evidence="2 18">Belongs to the cytochrome c oxidase subunit 2 family.</text>
</comment>
<evidence type="ECO:0000256" key="5">
    <source>
        <dbReference type="ARBA" id="ARBA00022448"/>
    </source>
</evidence>
<evidence type="ECO:0000256" key="13">
    <source>
        <dbReference type="ARBA" id="ARBA00022989"/>
    </source>
</evidence>
<feature type="transmembrane region" description="Helical" evidence="19">
    <location>
        <begin position="64"/>
        <end position="87"/>
    </location>
</feature>
<evidence type="ECO:0000256" key="7">
    <source>
        <dbReference type="ARBA" id="ARBA00022692"/>
    </source>
</evidence>
<keyword evidence="9 18" id="KW-0999">Mitochondrion inner membrane</keyword>
<dbReference type="Pfam" id="PF02790">
    <property type="entry name" value="COX2_TM"/>
    <property type="match status" value="1"/>
</dbReference>
<dbReference type="PROSITE" id="PS50857">
    <property type="entry name" value="COX2_CUA"/>
    <property type="match status" value="1"/>
</dbReference>
<dbReference type="Gene3D" id="1.10.287.90">
    <property type="match status" value="1"/>
</dbReference>
<dbReference type="InterPro" id="IPR001505">
    <property type="entry name" value="Copper_CuA"/>
</dbReference>
<dbReference type="AlphaFoldDB" id="V9P2U9"/>
<dbReference type="PANTHER" id="PTHR22888">
    <property type="entry name" value="CYTOCHROME C OXIDASE, SUBUNIT II"/>
    <property type="match status" value="1"/>
</dbReference>
<feature type="transmembrane region" description="Helical" evidence="19">
    <location>
        <begin position="20"/>
        <end position="43"/>
    </location>
</feature>
<keyword evidence="13 19" id="KW-1133">Transmembrane helix</keyword>
<keyword evidence="16 18" id="KW-0472">Membrane</keyword>
<organism evidence="22">
    <name type="scientific">Pseudodiaptomus annandalei</name>
    <dbReference type="NCBI Taxonomy" id="298510"/>
    <lineage>
        <taxon>Eukaryota</taxon>
        <taxon>Metazoa</taxon>
        <taxon>Ecdysozoa</taxon>
        <taxon>Arthropoda</taxon>
        <taxon>Crustacea</taxon>
        <taxon>Multicrustacea</taxon>
        <taxon>Hexanauplia</taxon>
        <taxon>Copepoda</taxon>
        <taxon>Calanoida</taxon>
        <taxon>Pseudodiaptomidae</taxon>
        <taxon>Pseudodiaptomus</taxon>
    </lineage>
</organism>